<keyword evidence="7" id="KW-1185">Reference proteome</keyword>
<dbReference type="SUPFAM" id="SSF53850">
    <property type="entry name" value="Periplasmic binding protein-like II"/>
    <property type="match status" value="1"/>
</dbReference>
<dbReference type="PANTHER" id="PTHR30537:SF3">
    <property type="entry name" value="TRANSCRIPTIONAL REGULATORY PROTEIN"/>
    <property type="match status" value="1"/>
</dbReference>
<comment type="similarity">
    <text evidence="1">Belongs to the LysR transcriptional regulatory family.</text>
</comment>
<dbReference type="InterPro" id="IPR005119">
    <property type="entry name" value="LysR_subst-bd"/>
</dbReference>
<dbReference type="PRINTS" id="PR00039">
    <property type="entry name" value="HTHLYSR"/>
</dbReference>
<evidence type="ECO:0000313" key="6">
    <source>
        <dbReference type="EMBL" id="QSI78065.1"/>
    </source>
</evidence>
<keyword evidence="3" id="KW-0238">DNA-binding</keyword>
<evidence type="ECO:0000256" key="1">
    <source>
        <dbReference type="ARBA" id="ARBA00009437"/>
    </source>
</evidence>
<gene>
    <name evidence="6" type="ORF">JY500_05325</name>
</gene>
<organism evidence="6 7">
    <name type="scientific">Niveibacterium microcysteis</name>
    <dbReference type="NCBI Taxonomy" id="2811415"/>
    <lineage>
        <taxon>Bacteria</taxon>
        <taxon>Pseudomonadati</taxon>
        <taxon>Pseudomonadota</taxon>
        <taxon>Betaproteobacteria</taxon>
        <taxon>Rhodocyclales</taxon>
        <taxon>Rhodocyclaceae</taxon>
        <taxon>Niveibacterium</taxon>
    </lineage>
</organism>
<reference evidence="6 7" key="1">
    <citation type="submission" date="2021-02" db="EMBL/GenBank/DDBJ databases">
        <title>Niveibacterium changnyeongensis HC41.</title>
        <authorList>
            <person name="Kang M."/>
        </authorList>
    </citation>
    <scope>NUCLEOTIDE SEQUENCE [LARGE SCALE GENOMIC DNA]</scope>
    <source>
        <strain evidence="6 7">HC41</strain>
    </source>
</reference>
<evidence type="ECO:0000313" key="7">
    <source>
        <dbReference type="Proteomes" id="UP000663570"/>
    </source>
</evidence>
<feature type="domain" description="HTH lysR-type" evidence="5">
    <location>
        <begin position="11"/>
        <end position="68"/>
    </location>
</feature>
<evidence type="ECO:0000256" key="2">
    <source>
        <dbReference type="ARBA" id="ARBA00023015"/>
    </source>
</evidence>
<dbReference type="InterPro" id="IPR000847">
    <property type="entry name" value="LysR_HTH_N"/>
</dbReference>
<evidence type="ECO:0000256" key="4">
    <source>
        <dbReference type="ARBA" id="ARBA00023163"/>
    </source>
</evidence>
<dbReference type="PANTHER" id="PTHR30537">
    <property type="entry name" value="HTH-TYPE TRANSCRIPTIONAL REGULATOR"/>
    <property type="match status" value="1"/>
</dbReference>
<sequence length="297" mass="32055">MNSKAAAAPMPDWDLVQAFLAVVEAGSLTRAATQLNTSQPTLSRQIAALEAQTGAALFERTTRGLSLTEAGEALVEPARRMQAAAQALSLAVAGRAQTLAGTVRLTASEMMSAYVLPPVLAQLRTAHPEIEIELVATNRIDNLLAREADIAIRMVRPEQGSLVTRHVADYPLGFYAHADYLAGRPPVTPNTLADHDWVGLDQSPQLIDGFRAAGFAIDRHFFAFRCDNQIVGWEAVRAGLGIGITMQRVAARDPDLVRLLPEFAVPPLPVWLTAHRELRATPRMRIAFDALATALAA</sequence>
<dbReference type="Proteomes" id="UP000663570">
    <property type="component" value="Chromosome"/>
</dbReference>
<protein>
    <submittedName>
        <fullName evidence="6">LysR family transcriptional regulator</fullName>
    </submittedName>
</protein>
<dbReference type="Pfam" id="PF03466">
    <property type="entry name" value="LysR_substrate"/>
    <property type="match status" value="1"/>
</dbReference>
<dbReference type="RefSeq" id="WP_206255337.1">
    <property type="nucleotide sequence ID" value="NZ_CP071060.1"/>
</dbReference>
<dbReference type="EMBL" id="CP071060">
    <property type="protein sequence ID" value="QSI78065.1"/>
    <property type="molecule type" value="Genomic_DNA"/>
</dbReference>
<proteinExistence type="inferred from homology"/>
<dbReference type="PROSITE" id="PS50931">
    <property type="entry name" value="HTH_LYSR"/>
    <property type="match status" value="1"/>
</dbReference>
<name>A0ABX7M8J7_9RHOO</name>
<keyword evidence="4" id="KW-0804">Transcription</keyword>
<keyword evidence="2" id="KW-0805">Transcription regulation</keyword>
<evidence type="ECO:0000256" key="3">
    <source>
        <dbReference type="ARBA" id="ARBA00023125"/>
    </source>
</evidence>
<dbReference type="InterPro" id="IPR036390">
    <property type="entry name" value="WH_DNA-bd_sf"/>
</dbReference>
<dbReference type="InterPro" id="IPR058163">
    <property type="entry name" value="LysR-type_TF_proteobact-type"/>
</dbReference>
<accession>A0ABX7M8J7</accession>
<dbReference type="SUPFAM" id="SSF46785">
    <property type="entry name" value="Winged helix' DNA-binding domain"/>
    <property type="match status" value="1"/>
</dbReference>
<dbReference type="Gene3D" id="1.10.10.10">
    <property type="entry name" value="Winged helix-like DNA-binding domain superfamily/Winged helix DNA-binding domain"/>
    <property type="match status" value="1"/>
</dbReference>
<dbReference type="InterPro" id="IPR036388">
    <property type="entry name" value="WH-like_DNA-bd_sf"/>
</dbReference>
<dbReference type="Pfam" id="PF00126">
    <property type="entry name" value="HTH_1"/>
    <property type="match status" value="1"/>
</dbReference>
<evidence type="ECO:0000259" key="5">
    <source>
        <dbReference type="PROSITE" id="PS50931"/>
    </source>
</evidence>
<dbReference type="Gene3D" id="3.40.190.290">
    <property type="match status" value="1"/>
</dbReference>